<evidence type="ECO:0000256" key="8">
    <source>
        <dbReference type="ARBA" id="ARBA00023239"/>
    </source>
</evidence>
<sequence length="387" mass="43395">MKFLKPTWRWFGPEDPVTLQDIRQTDATGIVTALHHIPHGEVWPVAEIAARQQLIADAGLSWDVVESVTVHESIKTQTGDFQDYIAKYRQTLENLAACGIRIVTYNFMPVLDWVRTNISYRLPNGAEALYFDRADLALFDIYLLERAGAEQDHAPAAVEEAGLRWQQYSAAQKQAIADTILLGIPSEKKLDIPGIKARLEHYRHITRDDLRQHLRYFLQQVVPVAGKLGIRLAIHPDDPPFDVLGLPRIVSSYEDIAFILQAVDSPANGICYCTGSLGAGRSNDLPAILRMIGNRVHFVHLRNVQHEENGNFYEADHLQGNVDMYAVMKLLLELQQGQPHPIPFRPDHGHRMLDDLHKQCNPGYTAIGRMKGLAALQGLAMGIAGVR</sequence>
<dbReference type="Gene3D" id="3.20.20.150">
    <property type="entry name" value="Divalent-metal-dependent TIM barrel enzymes"/>
    <property type="match status" value="1"/>
</dbReference>
<evidence type="ECO:0000313" key="11">
    <source>
        <dbReference type="Proteomes" id="UP000316778"/>
    </source>
</evidence>
<dbReference type="RefSeq" id="WP_145710685.1">
    <property type="nucleotide sequence ID" value="NZ_BAAAFY010000001.1"/>
</dbReference>
<dbReference type="Proteomes" id="UP000316778">
    <property type="component" value="Unassembled WGS sequence"/>
</dbReference>
<dbReference type="GO" id="GO:0008927">
    <property type="term" value="F:mannonate dehydratase activity"/>
    <property type="evidence" value="ECO:0007669"/>
    <property type="project" value="UniProtKB-UniRule"/>
</dbReference>
<dbReference type="GO" id="GO:0042840">
    <property type="term" value="P:D-glucuronate catabolic process"/>
    <property type="evidence" value="ECO:0007669"/>
    <property type="project" value="TreeGrafter"/>
</dbReference>
<dbReference type="NCBIfam" id="NF003027">
    <property type="entry name" value="PRK03906.1"/>
    <property type="match status" value="1"/>
</dbReference>
<keyword evidence="6 9" id="KW-0408">Iron</keyword>
<keyword evidence="7 9" id="KW-0464">Manganese</keyword>
<gene>
    <name evidence="9" type="primary">uxuA</name>
    <name evidence="10" type="ORF">LX66_0908</name>
</gene>
<dbReference type="SUPFAM" id="SSF51658">
    <property type="entry name" value="Xylose isomerase-like"/>
    <property type="match status" value="1"/>
</dbReference>
<protein>
    <recommendedName>
        <fullName evidence="5 9">Mannonate dehydratase</fullName>
        <ecNumber evidence="5 9">4.2.1.8</ecNumber>
    </recommendedName>
    <alternativeName>
        <fullName evidence="9">D-mannonate hydro-lyase</fullName>
    </alternativeName>
</protein>
<evidence type="ECO:0000256" key="5">
    <source>
        <dbReference type="ARBA" id="ARBA00012927"/>
    </source>
</evidence>
<dbReference type="AlphaFoldDB" id="A0A562TDA2"/>
<dbReference type="Pfam" id="PF03786">
    <property type="entry name" value="UxuA"/>
    <property type="match status" value="1"/>
</dbReference>
<name>A0A562TDA2_CHIJA</name>
<dbReference type="EC" id="4.2.1.8" evidence="5 9"/>
<dbReference type="NCBIfam" id="TIGR00695">
    <property type="entry name" value="uxuA"/>
    <property type="match status" value="1"/>
</dbReference>
<keyword evidence="8 9" id="KW-0456">Lyase</keyword>
<reference evidence="10 11" key="1">
    <citation type="journal article" date="2013" name="Stand. Genomic Sci.">
        <title>Genomic Encyclopedia of Type Strains, Phase I: The one thousand microbial genomes (KMG-I) project.</title>
        <authorList>
            <person name="Kyrpides N.C."/>
            <person name="Woyke T."/>
            <person name="Eisen J.A."/>
            <person name="Garrity G."/>
            <person name="Lilburn T.G."/>
            <person name="Beck B.J."/>
            <person name="Whitman W.B."/>
            <person name="Hugenholtz P."/>
            <person name="Klenk H.P."/>
        </authorList>
    </citation>
    <scope>NUCLEOTIDE SEQUENCE [LARGE SCALE GENOMIC DNA]</scope>
    <source>
        <strain evidence="10 11">DSM 13484</strain>
    </source>
</reference>
<comment type="similarity">
    <text evidence="4 9">Belongs to the mannonate dehydratase family.</text>
</comment>
<organism evidence="10 11">
    <name type="scientific">Chitinophaga japonensis</name>
    <name type="common">Flexibacter japonensis</name>
    <dbReference type="NCBI Taxonomy" id="104662"/>
    <lineage>
        <taxon>Bacteria</taxon>
        <taxon>Pseudomonadati</taxon>
        <taxon>Bacteroidota</taxon>
        <taxon>Chitinophagia</taxon>
        <taxon>Chitinophagales</taxon>
        <taxon>Chitinophagaceae</taxon>
        <taxon>Chitinophaga</taxon>
    </lineage>
</organism>
<evidence type="ECO:0000256" key="1">
    <source>
        <dbReference type="ARBA" id="ARBA00001794"/>
    </source>
</evidence>
<comment type="caution">
    <text evidence="10">The sequence shown here is derived from an EMBL/GenBank/DDBJ whole genome shotgun (WGS) entry which is preliminary data.</text>
</comment>
<comment type="pathway">
    <text evidence="3 9">Carbohydrate metabolism; pentose and glucuronate interconversion.</text>
</comment>
<comment type="catalytic activity">
    <reaction evidence="1 9">
        <text>D-mannonate = 2-dehydro-3-deoxy-D-gluconate + H2O</text>
        <dbReference type="Rhea" id="RHEA:20097"/>
        <dbReference type="ChEBI" id="CHEBI:15377"/>
        <dbReference type="ChEBI" id="CHEBI:17767"/>
        <dbReference type="ChEBI" id="CHEBI:57990"/>
        <dbReference type="EC" id="4.2.1.8"/>
    </reaction>
</comment>
<dbReference type="PIRSF" id="PIRSF016049">
    <property type="entry name" value="Man_dehyd"/>
    <property type="match status" value="1"/>
</dbReference>
<evidence type="ECO:0000256" key="6">
    <source>
        <dbReference type="ARBA" id="ARBA00023004"/>
    </source>
</evidence>
<dbReference type="OrthoDB" id="9780250at2"/>
<evidence type="ECO:0000256" key="4">
    <source>
        <dbReference type="ARBA" id="ARBA00007389"/>
    </source>
</evidence>
<dbReference type="UniPathway" id="UPA00246"/>
<comment type="function">
    <text evidence="2 9">Catalyzes the dehydration of D-mannonate.</text>
</comment>
<comment type="cofactor">
    <cofactor evidence="9">
        <name>Fe(2+)</name>
        <dbReference type="ChEBI" id="CHEBI:29033"/>
    </cofactor>
    <cofactor evidence="9">
        <name>Mn(2+)</name>
        <dbReference type="ChEBI" id="CHEBI:29035"/>
    </cofactor>
</comment>
<dbReference type="PANTHER" id="PTHR30387">
    <property type="entry name" value="MANNONATE DEHYDRATASE"/>
    <property type="match status" value="1"/>
</dbReference>
<accession>A0A562TDA2</accession>
<dbReference type="GO" id="GO:0030145">
    <property type="term" value="F:manganese ion binding"/>
    <property type="evidence" value="ECO:0007669"/>
    <property type="project" value="TreeGrafter"/>
</dbReference>
<dbReference type="EMBL" id="VLLG01000002">
    <property type="protein sequence ID" value="TWI91537.1"/>
    <property type="molecule type" value="Genomic_DNA"/>
</dbReference>
<dbReference type="GO" id="GO:0008198">
    <property type="term" value="F:ferrous iron binding"/>
    <property type="evidence" value="ECO:0007669"/>
    <property type="project" value="TreeGrafter"/>
</dbReference>
<dbReference type="InterPro" id="IPR004628">
    <property type="entry name" value="Man_deHydtase"/>
</dbReference>
<keyword evidence="11" id="KW-1185">Reference proteome</keyword>
<dbReference type="HAMAP" id="MF_00106">
    <property type="entry name" value="UxuA"/>
    <property type="match status" value="1"/>
</dbReference>
<evidence type="ECO:0000256" key="9">
    <source>
        <dbReference type="HAMAP-Rule" id="MF_00106"/>
    </source>
</evidence>
<proteinExistence type="inferred from homology"/>
<evidence type="ECO:0000313" key="10">
    <source>
        <dbReference type="EMBL" id="TWI91537.1"/>
    </source>
</evidence>
<evidence type="ECO:0000256" key="7">
    <source>
        <dbReference type="ARBA" id="ARBA00023211"/>
    </source>
</evidence>
<dbReference type="PANTHER" id="PTHR30387:SF2">
    <property type="entry name" value="MANNONATE DEHYDRATASE"/>
    <property type="match status" value="1"/>
</dbReference>
<dbReference type="InterPro" id="IPR036237">
    <property type="entry name" value="Xyl_isomerase-like_sf"/>
</dbReference>
<evidence type="ECO:0000256" key="3">
    <source>
        <dbReference type="ARBA" id="ARBA00004892"/>
    </source>
</evidence>
<evidence type="ECO:0000256" key="2">
    <source>
        <dbReference type="ARBA" id="ARBA00002713"/>
    </source>
</evidence>